<dbReference type="InterPro" id="IPR039420">
    <property type="entry name" value="WalR-like"/>
</dbReference>
<dbReference type="CDD" id="cd00383">
    <property type="entry name" value="trans_reg_C"/>
    <property type="match status" value="1"/>
</dbReference>
<keyword evidence="3" id="KW-0805">Transcription regulation</keyword>
<evidence type="ECO:0000256" key="4">
    <source>
        <dbReference type="ARBA" id="ARBA00023125"/>
    </source>
</evidence>
<evidence type="ECO:0000256" key="1">
    <source>
        <dbReference type="ARBA" id="ARBA00022553"/>
    </source>
</evidence>
<dbReference type="InterPro" id="IPR036388">
    <property type="entry name" value="WH-like_DNA-bd_sf"/>
</dbReference>
<dbReference type="Proteomes" id="UP000178187">
    <property type="component" value="Unassembled WGS sequence"/>
</dbReference>
<keyword evidence="4 7" id="KW-0238">DNA-binding</keyword>
<feature type="DNA-binding region" description="OmpR/PhoB-type" evidence="7">
    <location>
        <begin position="125"/>
        <end position="223"/>
    </location>
</feature>
<dbReference type="PANTHER" id="PTHR48111">
    <property type="entry name" value="REGULATOR OF RPOS"/>
    <property type="match status" value="1"/>
</dbReference>
<feature type="domain" description="OmpR/PhoB-type" evidence="9">
    <location>
        <begin position="125"/>
        <end position="223"/>
    </location>
</feature>
<dbReference type="Gene3D" id="3.40.50.2300">
    <property type="match status" value="1"/>
</dbReference>
<evidence type="ECO:0000259" key="8">
    <source>
        <dbReference type="PROSITE" id="PS50110"/>
    </source>
</evidence>
<proteinExistence type="predicted"/>
<evidence type="ECO:0000256" key="6">
    <source>
        <dbReference type="PROSITE-ProRule" id="PRU00169"/>
    </source>
</evidence>
<keyword evidence="5" id="KW-0804">Transcription</keyword>
<dbReference type="SMART" id="SM00862">
    <property type="entry name" value="Trans_reg_C"/>
    <property type="match status" value="1"/>
</dbReference>
<dbReference type="GO" id="GO:0032993">
    <property type="term" value="C:protein-DNA complex"/>
    <property type="evidence" value="ECO:0007669"/>
    <property type="project" value="TreeGrafter"/>
</dbReference>
<evidence type="ECO:0000256" key="2">
    <source>
        <dbReference type="ARBA" id="ARBA00023012"/>
    </source>
</evidence>
<dbReference type="SMART" id="SM00448">
    <property type="entry name" value="REC"/>
    <property type="match status" value="1"/>
</dbReference>
<evidence type="ECO:0000256" key="3">
    <source>
        <dbReference type="ARBA" id="ARBA00023015"/>
    </source>
</evidence>
<dbReference type="SUPFAM" id="SSF52172">
    <property type="entry name" value="CheY-like"/>
    <property type="match status" value="1"/>
</dbReference>
<dbReference type="AlphaFoldDB" id="A0A1G1KXA6"/>
<dbReference type="Pfam" id="PF00072">
    <property type="entry name" value="Response_reg"/>
    <property type="match status" value="1"/>
</dbReference>
<feature type="modified residue" description="4-aspartylphosphate" evidence="6">
    <location>
        <position position="51"/>
    </location>
</feature>
<protein>
    <submittedName>
        <fullName evidence="10">DNA-binding response regulator</fullName>
    </submittedName>
</protein>
<dbReference type="GO" id="GO:0000976">
    <property type="term" value="F:transcription cis-regulatory region binding"/>
    <property type="evidence" value="ECO:0007669"/>
    <property type="project" value="TreeGrafter"/>
</dbReference>
<organism evidence="10 11">
    <name type="scientific">Candidatus Danuiimicrobium aquiferis</name>
    <dbReference type="NCBI Taxonomy" id="1801832"/>
    <lineage>
        <taxon>Bacteria</taxon>
        <taxon>Pseudomonadati</taxon>
        <taxon>Candidatus Omnitrophota</taxon>
        <taxon>Candidatus Danuiimicrobium</taxon>
    </lineage>
</organism>
<evidence type="ECO:0000313" key="10">
    <source>
        <dbReference type="EMBL" id="OGW97452.1"/>
    </source>
</evidence>
<feature type="domain" description="Response regulatory" evidence="8">
    <location>
        <begin position="2"/>
        <end position="116"/>
    </location>
</feature>
<dbReference type="CDD" id="cd19935">
    <property type="entry name" value="REC_OmpR_CusR-like"/>
    <property type="match status" value="1"/>
</dbReference>
<keyword evidence="1 6" id="KW-0597">Phosphoprotein</keyword>
<dbReference type="Gene3D" id="1.10.10.10">
    <property type="entry name" value="Winged helix-like DNA-binding domain superfamily/Winged helix DNA-binding domain"/>
    <property type="match status" value="1"/>
</dbReference>
<name>A0A1G1KXA6_9BACT</name>
<dbReference type="PROSITE" id="PS50110">
    <property type="entry name" value="RESPONSE_REGULATORY"/>
    <property type="match status" value="1"/>
</dbReference>
<dbReference type="GO" id="GO:0000156">
    <property type="term" value="F:phosphorelay response regulator activity"/>
    <property type="evidence" value="ECO:0007669"/>
    <property type="project" value="TreeGrafter"/>
</dbReference>
<dbReference type="Gene3D" id="6.10.250.690">
    <property type="match status" value="1"/>
</dbReference>
<dbReference type="Pfam" id="PF00486">
    <property type="entry name" value="Trans_reg_C"/>
    <property type="match status" value="1"/>
</dbReference>
<reference evidence="10 11" key="1">
    <citation type="journal article" date="2016" name="Nat. Commun.">
        <title>Thousands of microbial genomes shed light on interconnected biogeochemical processes in an aquifer system.</title>
        <authorList>
            <person name="Anantharaman K."/>
            <person name="Brown C.T."/>
            <person name="Hug L.A."/>
            <person name="Sharon I."/>
            <person name="Castelle C.J."/>
            <person name="Probst A.J."/>
            <person name="Thomas B.C."/>
            <person name="Singh A."/>
            <person name="Wilkins M.J."/>
            <person name="Karaoz U."/>
            <person name="Brodie E.L."/>
            <person name="Williams K.H."/>
            <person name="Hubbard S.S."/>
            <person name="Banfield J.F."/>
        </authorList>
    </citation>
    <scope>NUCLEOTIDE SEQUENCE [LARGE SCALE GENOMIC DNA]</scope>
</reference>
<dbReference type="PANTHER" id="PTHR48111:SF22">
    <property type="entry name" value="REGULATOR OF RPOS"/>
    <property type="match status" value="1"/>
</dbReference>
<evidence type="ECO:0000313" key="11">
    <source>
        <dbReference type="Proteomes" id="UP000178187"/>
    </source>
</evidence>
<dbReference type="InterPro" id="IPR001867">
    <property type="entry name" value="OmpR/PhoB-type_DNA-bd"/>
</dbReference>
<gene>
    <name evidence="10" type="ORF">A3G33_09695</name>
</gene>
<dbReference type="FunFam" id="1.10.10.10:FF:000005">
    <property type="entry name" value="Two-component system response regulator"/>
    <property type="match status" value="1"/>
</dbReference>
<dbReference type="GO" id="GO:0005829">
    <property type="term" value="C:cytosol"/>
    <property type="evidence" value="ECO:0007669"/>
    <property type="project" value="TreeGrafter"/>
</dbReference>
<keyword evidence="2" id="KW-0902">Two-component regulatory system</keyword>
<accession>A0A1G1KXA6</accession>
<dbReference type="GO" id="GO:0006355">
    <property type="term" value="P:regulation of DNA-templated transcription"/>
    <property type="evidence" value="ECO:0007669"/>
    <property type="project" value="InterPro"/>
</dbReference>
<dbReference type="InterPro" id="IPR011006">
    <property type="entry name" value="CheY-like_superfamily"/>
</dbReference>
<dbReference type="FunFam" id="3.40.50.2300:FF:000002">
    <property type="entry name" value="DNA-binding response regulator PhoP"/>
    <property type="match status" value="1"/>
</dbReference>
<evidence type="ECO:0000256" key="5">
    <source>
        <dbReference type="ARBA" id="ARBA00023163"/>
    </source>
</evidence>
<dbReference type="PROSITE" id="PS51755">
    <property type="entry name" value="OMPR_PHOB"/>
    <property type="match status" value="1"/>
</dbReference>
<evidence type="ECO:0000259" key="9">
    <source>
        <dbReference type="PROSITE" id="PS51755"/>
    </source>
</evidence>
<sequence>MRILIIEDEEKVARFVKEGLEENNFSVDIAHDGEQGLFLAQNEKYDAIILDLTLPKRDGLDILKTLRTQGHSVPVLCLTARGKLEEKLAGFNAGSDDYLVKPFRFAELLARVRALIKRVYQMVPNTQLKIEDLCLDQLTRKVTRGSREIFLTAKEYAILEYLMLNAGQIVTRTMISETAWDYNFGSMSNVIDVHVKRLREKIDGDEKEKLIHTVRGAGYALKKAEI</sequence>
<evidence type="ECO:0000256" key="7">
    <source>
        <dbReference type="PROSITE-ProRule" id="PRU01091"/>
    </source>
</evidence>
<dbReference type="EMBL" id="MHFR01000042">
    <property type="protein sequence ID" value="OGW97452.1"/>
    <property type="molecule type" value="Genomic_DNA"/>
</dbReference>
<comment type="caution">
    <text evidence="10">The sequence shown here is derived from an EMBL/GenBank/DDBJ whole genome shotgun (WGS) entry which is preliminary data.</text>
</comment>
<dbReference type="InterPro" id="IPR001789">
    <property type="entry name" value="Sig_transdc_resp-reg_receiver"/>
</dbReference>